<evidence type="ECO:0000313" key="1">
    <source>
        <dbReference type="EMBL" id="KGJ04995.1"/>
    </source>
</evidence>
<evidence type="ECO:0000313" key="4">
    <source>
        <dbReference type="Proteomes" id="UP000182312"/>
    </source>
</evidence>
<keyword evidence="3" id="KW-1185">Reference proteome</keyword>
<protein>
    <submittedName>
        <fullName evidence="1">Uncharacterized protein</fullName>
    </submittedName>
</protein>
<evidence type="ECO:0000313" key="2">
    <source>
        <dbReference type="EMBL" id="SFA39631.1"/>
    </source>
</evidence>
<dbReference type="OrthoDB" id="9940426at2"/>
<sequence length="115" mass="12457">MTGVAEQLSRIEQALERIVALLENGRPDPVECDLVAALAALTARDWFAVREASAAIEAVRRACEATGDPVPPVAAALDDLGITTTRSLGHWLASLPPEVVERANKTRDGILWRFR</sequence>
<reference evidence="1 3" key="1">
    <citation type="submission" date="2014-09" db="EMBL/GenBank/DDBJ databases">
        <authorList>
            <person name="McGinnis J.M."/>
            <person name="Wolfgang W.J."/>
        </authorList>
    </citation>
    <scope>NUCLEOTIDE SEQUENCE [LARGE SCALE GENOMIC DNA]</scope>
    <source>
        <strain evidence="1 3">JCM 14014</strain>
    </source>
</reference>
<gene>
    <name evidence="1" type="ORF">IT41_08215</name>
    <name evidence="2" type="ORF">SAMN04487972_101327</name>
</gene>
<dbReference type="Proteomes" id="UP000029846">
    <property type="component" value="Unassembled WGS sequence"/>
</dbReference>
<dbReference type="AlphaFoldDB" id="A0A099F2U9"/>
<dbReference type="RefSeq" id="WP_036740138.1">
    <property type="nucleotide sequence ID" value="NZ_FOJO01000001.1"/>
</dbReference>
<dbReference type="STRING" id="376733.SAMN04487972_101327"/>
<accession>A0A099F2U9</accession>
<evidence type="ECO:0000313" key="3">
    <source>
        <dbReference type="Proteomes" id="UP000029846"/>
    </source>
</evidence>
<reference evidence="2 4" key="3">
    <citation type="submission" date="2016-10" db="EMBL/GenBank/DDBJ databases">
        <authorList>
            <person name="de Groot N.N."/>
        </authorList>
    </citation>
    <scope>NUCLEOTIDE SEQUENCE [LARGE SCALE GENOMIC DNA]</scope>
    <source>
        <strain evidence="2 4">CGMCC 1.6117</strain>
    </source>
</reference>
<organism evidence="1 3">
    <name type="scientific">Paracoccus halophilus</name>
    <dbReference type="NCBI Taxonomy" id="376733"/>
    <lineage>
        <taxon>Bacteria</taxon>
        <taxon>Pseudomonadati</taxon>
        <taxon>Pseudomonadota</taxon>
        <taxon>Alphaproteobacteria</taxon>
        <taxon>Rhodobacterales</taxon>
        <taxon>Paracoccaceae</taxon>
        <taxon>Paracoccus</taxon>
    </lineage>
</organism>
<name>A0A099F2U9_9RHOB</name>
<dbReference type="Proteomes" id="UP000182312">
    <property type="component" value="Unassembled WGS sequence"/>
</dbReference>
<proteinExistence type="predicted"/>
<dbReference type="EMBL" id="FOJO01000001">
    <property type="protein sequence ID" value="SFA39631.1"/>
    <property type="molecule type" value="Genomic_DNA"/>
</dbReference>
<reference evidence="1 3" key="2">
    <citation type="submission" date="2014-10" db="EMBL/GenBank/DDBJ databases">
        <title>Paracoccus sanguinis sp. nov., isolated from clinical specimens of New York State patients.</title>
        <authorList>
            <person name="Mingle L.A."/>
            <person name="Cole J.A."/>
            <person name="Lapierre P."/>
            <person name="Musser K.A."/>
        </authorList>
    </citation>
    <scope>NUCLEOTIDE SEQUENCE [LARGE SCALE GENOMIC DNA]</scope>
    <source>
        <strain evidence="1 3">JCM 14014</strain>
    </source>
</reference>
<dbReference type="EMBL" id="JRKN01000008">
    <property type="protein sequence ID" value="KGJ04995.1"/>
    <property type="molecule type" value="Genomic_DNA"/>
</dbReference>